<reference evidence="6 7" key="1">
    <citation type="submission" date="2021-02" db="EMBL/GenBank/DDBJ databases">
        <title>Streptomyces spirodelae sp. nov., isolated from duckweed.</title>
        <authorList>
            <person name="Saimee Y."/>
            <person name="Duangmal K."/>
        </authorList>
    </citation>
    <scope>NUCLEOTIDE SEQUENCE [LARGE SCALE GENOMIC DNA]</scope>
    <source>
        <strain evidence="6 7">DW4-2</strain>
    </source>
</reference>
<dbReference type="SUPFAM" id="SSF53850">
    <property type="entry name" value="Periplasmic binding protein-like II"/>
    <property type="match status" value="1"/>
</dbReference>
<evidence type="ECO:0000256" key="4">
    <source>
        <dbReference type="ARBA" id="ARBA00023163"/>
    </source>
</evidence>
<dbReference type="Pfam" id="PF03466">
    <property type="entry name" value="LysR_substrate"/>
    <property type="match status" value="1"/>
</dbReference>
<dbReference type="Proteomes" id="UP001518976">
    <property type="component" value="Unassembled WGS sequence"/>
</dbReference>
<evidence type="ECO:0000313" key="7">
    <source>
        <dbReference type="Proteomes" id="UP001518976"/>
    </source>
</evidence>
<dbReference type="Gene3D" id="1.10.10.10">
    <property type="entry name" value="Winged helix-like DNA-binding domain superfamily/Winged helix DNA-binding domain"/>
    <property type="match status" value="1"/>
</dbReference>
<dbReference type="Gene3D" id="3.40.190.10">
    <property type="entry name" value="Periplasmic binding protein-like II"/>
    <property type="match status" value="2"/>
</dbReference>
<keyword evidence="7" id="KW-1185">Reference proteome</keyword>
<dbReference type="PANTHER" id="PTHR30346">
    <property type="entry name" value="TRANSCRIPTIONAL DUAL REGULATOR HCAR-RELATED"/>
    <property type="match status" value="1"/>
</dbReference>
<dbReference type="InterPro" id="IPR036388">
    <property type="entry name" value="WH-like_DNA-bd_sf"/>
</dbReference>
<sequence>MRLSTSRVSNLIRAVERRAGARLFERSSRVVKLTPQGAQLYAGLRAAYIQIESTLEDVRRTGFLSGGVLRAGFSTTLPEKLRAELINVFESRYPDCRIVASGMPTTDLFRWLGKDWPVDVFVTWMPTASAPVEPPLHIGRVIHRVPRAVMLGAGHPLAGQERVDIEELAEGGHPVIYPELPPWFGELWAPATTSGGWTVRLRHLPASYVEDVLRLVAEGALAHLTFASLLDAYIRPGVVVAPLTGLPPMPVRAVWTAGPQEKLAEAFAECAADLAAEVGWLTDPDPAL</sequence>
<name>A0ABS3WWK7_9ACTN</name>
<keyword evidence="2" id="KW-0805">Transcription regulation</keyword>
<dbReference type="Pfam" id="PF00126">
    <property type="entry name" value="HTH_1"/>
    <property type="match status" value="1"/>
</dbReference>
<dbReference type="EMBL" id="JAFFZN010000016">
    <property type="protein sequence ID" value="MBO8187443.1"/>
    <property type="molecule type" value="Genomic_DNA"/>
</dbReference>
<feature type="domain" description="HTH lysR-type" evidence="5">
    <location>
        <begin position="1"/>
        <end position="34"/>
    </location>
</feature>
<proteinExistence type="inferred from homology"/>
<dbReference type="InterPro" id="IPR036390">
    <property type="entry name" value="WH_DNA-bd_sf"/>
</dbReference>
<dbReference type="InterPro" id="IPR005119">
    <property type="entry name" value="LysR_subst-bd"/>
</dbReference>
<accession>A0ABS3WWK7</accession>
<evidence type="ECO:0000313" key="6">
    <source>
        <dbReference type="EMBL" id="MBO8187443.1"/>
    </source>
</evidence>
<dbReference type="SUPFAM" id="SSF46785">
    <property type="entry name" value="Winged helix' DNA-binding domain"/>
    <property type="match status" value="1"/>
</dbReference>
<comment type="caution">
    <text evidence="6">The sequence shown here is derived from an EMBL/GenBank/DDBJ whole genome shotgun (WGS) entry which is preliminary data.</text>
</comment>
<protein>
    <submittedName>
        <fullName evidence="6">LysR family transcriptional regulator</fullName>
    </submittedName>
</protein>
<evidence type="ECO:0000256" key="3">
    <source>
        <dbReference type="ARBA" id="ARBA00023125"/>
    </source>
</evidence>
<dbReference type="InterPro" id="IPR000847">
    <property type="entry name" value="LysR_HTH_N"/>
</dbReference>
<dbReference type="PROSITE" id="PS50931">
    <property type="entry name" value="HTH_LYSR"/>
    <property type="match status" value="1"/>
</dbReference>
<evidence type="ECO:0000256" key="2">
    <source>
        <dbReference type="ARBA" id="ARBA00023015"/>
    </source>
</evidence>
<evidence type="ECO:0000256" key="1">
    <source>
        <dbReference type="ARBA" id="ARBA00009437"/>
    </source>
</evidence>
<keyword evidence="4" id="KW-0804">Transcription</keyword>
<evidence type="ECO:0000259" key="5">
    <source>
        <dbReference type="PROSITE" id="PS50931"/>
    </source>
</evidence>
<organism evidence="6 7">
    <name type="scientific">Streptomyces spirodelae</name>
    <dbReference type="NCBI Taxonomy" id="2812904"/>
    <lineage>
        <taxon>Bacteria</taxon>
        <taxon>Bacillati</taxon>
        <taxon>Actinomycetota</taxon>
        <taxon>Actinomycetes</taxon>
        <taxon>Kitasatosporales</taxon>
        <taxon>Streptomycetaceae</taxon>
        <taxon>Streptomyces</taxon>
    </lineage>
</organism>
<comment type="similarity">
    <text evidence="1">Belongs to the LysR transcriptional regulatory family.</text>
</comment>
<gene>
    <name evidence="6" type="ORF">JW592_18540</name>
</gene>
<dbReference type="PANTHER" id="PTHR30346:SF0">
    <property type="entry name" value="HCA OPERON TRANSCRIPTIONAL ACTIVATOR HCAR"/>
    <property type="match status" value="1"/>
</dbReference>
<keyword evidence="3" id="KW-0238">DNA-binding</keyword>